<organism evidence="1 2">
    <name type="scientific">Caballeronia sordidicola</name>
    <name type="common">Burkholderia sordidicola</name>
    <dbReference type="NCBI Taxonomy" id="196367"/>
    <lineage>
        <taxon>Bacteria</taxon>
        <taxon>Pseudomonadati</taxon>
        <taxon>Pseudomonadota</taxon>
        <taxon>Betaproteobacteria</taxon>
        <taxon>Burkholderiales</taxon>
        <taxon>Burkholderiaceae</taxon>
        <taxon>Caballeronia</taxon>
    </lineage>
</organism>
<dbReference type="EMBL" id="MTHB01000058">
    <property type="protein sequence ID" value="OXC78589.1"/>
    <property type="molecule type" value="Genomic_DNA"/>
</dbReference>
<dbReference type="AlphaFoldDB" id="A0A226X616"/>
<proteinExistence type="predicted"/>
<reference evidence="2" key="1">
    <citation type="submission" date="2017-01" db="EMBL/GenBank/DDBJ databases">
        <title>Genome Analysis of Deinococcus marmoris KOPRI26562.</title>
        <authorList>
            <person name="Kim J.H."/>
            <person name="Oh H.-M."/>
        </authorList>
    </citation>
    <scope>NUCLEOTIDE SEQUENCE [LARGE SCALE GENOMIC DNA]</scope>
    <source>
        <strain evidence="2">PAMC 26633</strain>
    </source>
</reference>
<name>A0A226X616_CABSO</name>
<sequence>MMALDAMFIERDPKARLSLAVFRLRTFRSSPALPHGLLVV</sequence>
<evidence type="ECO:0000313" key="2">
    <source>
        <dbReference type="Proteomes" id="UP000214720"/>
    </source>
</evidence>
<protein>
    <submittedName>
        <fullName evidence="1">Uncharacterized protein</fullName>
    </submittedName>
</protein>
<gene>
    <name evidence="1" type="ORF">BSU04_11180</name>
</gene>
<comment type="caution">
    <text evidence="1">The sequence shown here is derived from an EMBL/GenBank/DDBJ whole genome shotgun (WGS) entry which is preliminary data.</text>
</comment>
<accession>A0A226X616</accession>
<evidence type="ECO:0000313" key="1">
    <source>
        <dbReference type="EMBL" id="OXC78589.1"/>
    </source>
</evidence>
<dbReference type="Proteomes" id="UP000214720">
    <property type="component" value="Unassembled WGS sequence"/>
</dbReference>